<keyword evidence="9" id="KW-0812">Transmembrane</keyword>
<dbReference type="SMART" id="SM00387">
    <property type="entry name" value="HATPase_c"/>
    <property type="match status" value="1"/>
</dbReference>
<keyword evidence="5" id="KW-0547">Nucleotide-binding</keyword>
<evidence type="ECO:0000256" key="2">
    <source>
        <dbReference type="ARBA" id="ARBA00012438"/>
    </source>
</evidence>
<keyword evidence="6 11" id="KW-0418">Kinase</keyword>
<evidence type="ECO:0000256" key="4">
    <source>
        <dbReference type="ARBA" id="ARBA00022679"/>
    </source>
</evidence>
<accession>A0A4Q5LX17</accession>
<name>A0A4Q5LX17_9BACT</name>
<reference evidence="11 12" key="1">
    <citation type="submission" date="2019-02" db="EMBL/GenBank/DDBJ databases">
        <title>Bacterial novel species Emticicia sp. 17J42-9 isolated from soil.</title>
        <authorList>
            <person name="Jung H.-Y."/>
        </authorList>
    </citation>
    <scope>NUCLEOTIDE SEQUENCE [LARGE SCALE GENOMIC DNA]</scope>
    <source>
        <strain evidence="11 12">17J42-9</strain>
    </source>
</reference>
<dbReference type="InterPro" id="IPR004358">
    <property type="entry name" value="Sig_transdc_His_kin-like_C"/>
</dbReference>
<evidence type="ECO:0000313" key="12">
    <source>
        <dbReference type="Proteomes" id="UP000293162"/>
    </source>
</evidence>
<dbReference type="AlphaFoldDB" id="A0A4Q5LX17"/>
<keyword evidence="7" id="KW-0067">ATP-binding</keyword>
<dbReference type="EMBL" id="SEWF01000026">
    <property type="protein sequence ID" value="RYU94376.1"/>
    <property type="molecule type" value="Genomic_DNA"/>
</dbReference>
<feature type="domain" description="Histidine kinase" evidence="10">
    <location>
        <begin position="197"/>
        <end position="401"/>
    </location>
</feature>
<keyword evidence="4" id="KW-0808">Transferase</keyword>
<evidence type="ECO:0000256" key="1">
    <source>
        <dbReference type="ARBA" id="ARBA00000085"/>
    </source>
</evidence>
<evidence type="ECO:0000313" key="11">
    <source>
        <dbReference type="EMBL" id="RYU94376.1"/>
    </source>
</evidence>
<evidence type="ECO:0000259" key="10">
    <source>
        <dbReference type="PROSITE" id="PS50109"/>
    </source>
</evidence>
<dbReference type="InterPro" id="IPR036890">
    <property type="entry name" value="HATPase_C_sf"/>
</dbReference>
<dbReference type="GO" id="GO:0005524">
    <property type="term" value="F:ATP binding"/>
    <property type="evidence" value="ECO:0007669"/>
    <property type="project" value="UniProtKB-KW"/>
</dbReference>
<dbReference type="InterPro" id="IPR003661">
    <property type="entry name" value="HisK_dim/P_dom"/>
</dbReference>
<keyword evidence="9" id="KW-1133">Transmembrane helix</keyword>
<evidence type="ECO:0000256" key="5">
    <source>
        <dbReference type="ARBA" id="ARBA00022741"/>
    </source>
</evidence>
<dbReference type="PANTHER" id="PTHR43065:SF10">
    <property type="entry name" value="PEROXIDE STRESS-ACTIVATED HISTIDINE KINASE MAK3"/>
    <property type="match status" value="1"/>
</dbReference>
<comment type="caution">
    <text evidence="11">The sequence shown here is derived from an EMBL/GenBank/DDBJ whole genome shotgun (WGS) entry which is preliminary data.</text>
</comment>
<proteinExistence type="predicted"/>
<keyword evidence="12" id="KW-1185">Reference proteome</keyword>
<dbReference type="EC" id="2.7.13.3" evidence="2"/>
<dbReference type="GO" id="GO:0000155">
    <property type="term" value="F:phosphorelay sensor kinase activity"/>
    <property type="evidence" value="ECO:0007669"/>
    <property type="project" value="InterPro"/>
</dbReference>
<dbReference type="PROSITE" id="PS50109">
    <property type="entry name" value="HIS_KIN"/>
    <property type="match status" value="1"/>
</dbReference>
<evidence type="ECO:0000256" key="3">
    <source>
        <dbReference type="ARBA" id="ARBA00022553"/>
    </source>
</evidence>
<evidence type="ECO:0000256" key="9">
    <source>
        <dbReference type="SAM" id="Phobius"/>
    </source>
</evidence>
<dbReference type="SUPFAM" id="SSF55874">
    <property type="entry name" value="ATPase domain of HSP90 chaperone/DNA topoisomerase II/histidine kinase"/>
    <property type="match status" value="1"/>
</dbReference>
<keyword evidence="3" id="KW-0597">Phosphoprotein</keyword>
<dbReference type="Gene3D" id="3.30.565.10">
    <property type="entry name" value="Histidine kinase-like ATPase, C-terminal domain"/>
    <property type="match status" value="1"/>
</dbReference>
<evidence type="ECO:0000256" key="7">
    <source>
        <dbReference type="ARBA" id="ARBA00022840"/>
    </source>
</evidence>
<gene>
    <name evidence="11" type="ORF">EWM59_17175</name>
</gene>
<dbReference type="RefSeq" id="WP_130022465.1">
    <property type="nucleotide sequence ID" value="NZ_SEWF01000026.1"/>
</dbReference>
<dbReference type="PANTHER" id="PTHR43065">
    <property type="entry name" value="SENSOR HISTIDINE KINASE"/>
    <property type="match status" value="1"/>
</dbReference>
<dbReference type="PRINTS" id="PR00344">
    <property type="entry name" value="BCTRLSENSOR"/>
</dbReference>
<dbReference type="Pfam" id="PF02518">
    <property type="entry name" value="HATPase_c"/>
    <property type="match status" value="1"/>
</dbReference>
<comment type="catalytic activity">
    <reaction evidence="1">
        <text>ATP + protein L-histidine = ADP + protein N-phospho-L-histidine.</text>
        <dbReference type="EC" id="2.7.13.3"/>
    </reaction>
</comment>
<dbReference type="CDD" id="cd00082">
    <property type="entry name" value="HisKA"/>
    <property type="match status" value="1"/>
</dbReference>
<dbReference type="OrthoDB" id="1931120at2"/>
<evidence type="ECO:0000256" key="8">
    <source>
        <dbReference type="ARBA" id="ARBA00023012"/>
    </source>
</evidence>
<keyword evidence="9" id="KW-0472">Membrane</keyword>
<sequence length="401" mass="45970">MARREVFVNIYEQITGWRFFAIIILLLVGTGILYYFNQLGETLDGREKKYAKLYAEGIRFTIEQSLNSSCDYTYVQEMLEANETVPMILVINGVPSKTHQNIPELEDKTRKWTEQELLDFKYNIVAEMGQEHPPIEFVAGKDKGYVYYSNSVVVKQLRYFPYILIGTFLIFGSLAYIAYSSSRKAEQNRVWVGLAKETAHQLGTPISALMAWVEVLRANPEFDASIGDEMEKDVKRLETITTRFSNIGSIPQMSKERIAEMVEQTLKYLERRISTKVKVHFASQIPDDTMVEVNRHLFEWVIENLCKNAVDAMVGKGELFVSLLPLNKNRIAIDVTDTGKGISQTNLRKIFKPGFSTKKRGWGLGLTLARRIIENYHDGRLYVKETQVDKGTTFRIILDVA</sequence>
<protein>
    <recommendedName>
        <fullName evidence="2">histidine kinase</fullName>
        <ecNumber evidence="2">2.7.13.3</ecNumber>
    </recommendedName>
</protein>
<evidence type="ECO:0000256" key="6">
    <source>
        <dbReference type="ARBA" id="ARBA00022777"/>
    </source>
</evidence>
<dbReference type="InterPro" id="IPR005467">
    <property type="entry name" value="His_kinase_dom"/>
</dbReference>
<dbReference type="InterPro" id="IPR003594">
    <property type="entry name" value="HATPase_dom"/>
</dbReference>
<organism evidence="11 12">
    <name type="scientific">Emticicia agri</name>
    <dbReference type="NCBI Taxonomy" id="2492393"/>
    <lineage>
        <taxon>Bacteria</taxon>
        <taxon>Pseudomonadati</taxon>
        <taxon>Bacteroidota</taxon>
        <taxon>Cytophagia</taxon>
        <taxon>Cytophagales</taxon>
        <taxon>Leadbetterellaceae</taxon>
        <taxon>Emticicia</taxon>
    </lineage>
</organism>
<feature type="transmembrane region" description="Helical" evidence="9">
    <location>
        <begin position="159"/>
        <end position="179"/>
    </location>
</feature>
<dbReference type="Proteomes" id="UP000293162">
    <property type="component" value="Unassembled WGS sequence"/>
</dbReference>
<feature type="transmembrane region" description="Helical" evidence="9">
    <location>
        <begin position="17"/>
        <end position="36"/>
    </location>
</feature>
<keyword evidence="8" id="KW-0902">Two-component regulatory system</keyword>